<reference evidence="3" key="1">
    <citation type="submission" date="2020-01" db="EMBL/GenBank/DDBJ databases">
        <title>Development of genomics and gene disruption for Polysphondylium violaceum indicates a role for the polyketide synthase stlB in stalk morphogenesis.</title>
        <authorList>
            <person name="Narita B."/>
            <person name="Kawabe Y."/>
            <person name="Kin K."/>
            <person name="Saito T."/>
            <person name="Gibbs R."/>
            <person name="Kuspa A."/>
            <person name="Muzny D."/>
            <person name="Queller D."/>
            <person name="Richards S."/>
            <person name="Strassman J."/>
            <person name="Sucgang R."/>
            <person name="Worley K."/>
            <person name="Schaap P."/>
        </authorList>
    </citation>
    <scope>NUCLEOTIDE SEQUENCE</scope>
    <source>
        <strain evidence="3">QSvi11</strain>
    </source>
</reference>
<dbReference type="EMBL" id="AJWJ01000513">
    <property type="protein sequence ID" value="KAF2070291.1"/>
    <property type="molecule type" value="Genomic_DNA"/>
</dbReference>
<accession>A0A8J4UQ71</accession>
<dbReference type="Proteomes" id="UP000695562">
    <property type="component" value="Unassembled WGS sequence"/>
</dbReference>
<protein>
    <submittedName>
        <fullName evidence="3">Uncharacterized protein</fullName>
    </submittedName>
</protein>
<keyword evidence="2" id="KW-1133">Transmembrane helix</keyword>
<proteinExistence type="predicted"/>
<feature type="transmembrane region" description="Helical" evidence="2">
    <location>
        <begin position="99"/>
        <end position="120"/>
    </location>
</feature>
<name>A0A8J4UQ71_9MYCE</name>
<feature type="transmembrane region" description="Helical" evidence="2">
    <location>
        <begin position="72"/>
        <end position="93"/>
    </location>
</feature>
<keyword evidence="2" id="KW-0472">Membrane</keyword>
<organism evidence="3 4">
    <name type="scientific">Polysphondylium violaceum</name>
    <dbReference type="NCBI Taxonomy" id="133409"/>
    <lineage>
        <taxon>Eukaryota</taxon>
        <taxon>Amoebozoa</taxon>
        <taxon>Evosea</taxon>
        <taxon>Eumycetozoa</taxon>
        <taxon>Dictyostelia</taxon>
        <taxon>Dictyosteliales</taxon>
        <taxon>Dictyosteliaceae</taxon>
        <taxon>Polysphondylium</taxon>
    </lineage>
</organism>
<gene>
    <name evidence="3" type="ORF">CYY_008397</name>
</gene>
<comment type="caution">
    <text evidence="3">The sequence shown here is derived from an EMBL/GenBank/DDBJ whole genome shotgun (WGS) entry which is preliminary data.</text>
</comment>
<feature type="compositionally biased region" description="Low complexity" evidence="1">
    <location>
        <begin position="218"/>
        <end position="256"/>
    </location>
</feature>
<evidence type="ECO:0000313" key="4">
    <source>
        <dbReference type="Proteomes" id="UP000695562"/>
    </source>
</evidence>
<evidence type="ECO:0000256" key="1">
    <source>
        <dbReference type="SAM" id="MobiDB-lite"/>
    </source>
</evidence>
<sequence length="280" mass="32050">MNNNNNNMIMPQSVPMAHFSSIKIRSATGCGGKFQGYKTEYPYLLQGVLSPQEFASAIDQLNTIFKNSPLPAILFFLALEFVAVIAMIIAISYDNVTLIYTFCGVLVSLGLVTVVVSLAWHFRAISRFERVAHNLNSMYAHRNIRFVFRKKYFSTKGKKFRYSLKIEFPTPNIAYGIPQQQPAYLVQGYQAPMVATTSPVAPNKDSVKEPLLARQPQQQQQYVYYSQQPQQPIQYQQQPPQYYSQQPPQYYSQQQPQPQPQPQQQKDFNISIDPSDITKQ</sequence>
<dbReference type="AlphaFoldDB" id="A0A8J4UQ71"/>
<keyword evidence="4" id="KW-1185">Reference proteome</keyword>
<evidence type="ECO:0000256" key="2">
    <source>
        <dbReference type="SAM" id="Phobius"/>
    </source>
</evidence>
<feature type="region of interest" description="Disordered" evidence="1">
    <location>
        <begin position="218"/>
        <end position="280"/>
    </location>
</feature>
<evidence type="ECO:0000313" key="3">
    <source>
        <dbReference type="EMBL" id="KAF2070291.1"/>
    </source>
</evidence>
<keyword evidence="2" id="KW-0812">Transmembrane</keyword>